<dbReference type="Pfam" id="PF02036">
    <property type="entry name" value="SCP2"/>
    <property type="match status" value="1"/>
</dbReference>
<dbReference type="Gene3D" id="3.30.1050.10">
    <property type="entry name" value="SCP2 sterol-binding domain"/>
    <property type="match status" value="1"/>
</dbReference>
<dbReference type="HAMAP" id="MF_02231">
    <property type="entry name" value="UbiT"/>
    <property type="match status" value="1"/>
</dbReference>
<keyword evidence="1" id="KW-0831">Ubiquinone biosynthesis</keyword>
<dbReference type="InterPro" id="IPR036527">
    <property type="entry name" value="SCP2_sterol-bd_dom_sf"/>
</dbReference>
<organism evidence="3 4">
    <name type="scientific">Zobellella denitrificans</name>
    <dbReference type="NCBI Taxonomy" id="347534"/>
    <lineage>
        <taxon>Bacteria</taxon>
        <taxon>Pseudomonadati</taxon>
        <taxon>Pseudomonadota</taxon>
        <taxon>Gammaproteobacteria</taxon>
        <taxon>Aeromonadales</taxon>
        <taxon>Aeromonadaceae</taxon>
        <taxon>Zobellella</taxon>
    </lineage>
</organism>
<keyword evidence="4" id="KW-1185">Reference proteome</keyword>
<dbReference type="InterPro" id="IPR003033">
    <property type="entry name" value="SCP2_sterol-bd_dom"/>
</dbReference>
<dbReference type="KEGG" id="zdf:AN401_13165"/>
<dbReference type="GO" id="GO:0006744">
    <property type="term" value="P:ubiquinone biosynthetic process"/>
    <property type="evidence" value="ECO:0007669"/>
    <property type="project" value="UniProtKB-UniRule"/>
</dbReference>
<feature type="domain" description="SCP2" evidence="2">
    <location>
        <begin position="36"/>
        <end position="133"/>
    </location>
</feature>
<evidence type="ECO:0000256" key="1">
    <source>
        <dbReference type="HAMAP-Rule" id="MF_02231"/>
    </source>
</evidence>
<dbReference type="AlphaFoldDB" id="A0A291HRF4"/>
<comment type="similarity">
    <text evidence="1">Belongs to the UbiT family.</text>
</comment>
<accession>A0A291HRF4</accession>
<protein>
    <recommendedName>
        <fullName evidence="1">Ubiquinone biosynthesis accessory factor UbiT</fullName>
    </recommendedName>
</protein>
<dbReference type="InterPro" id="IPR016830">
    <property type="entry name" value="UbiT"/>
</dbReference>
<comment type="pathway">
    <text evidence="1">Cofactor biosynthesis; ubiquinone biosynthesis.</text>
</comment>
<name>A0A291HRF4_9GAMM</name>
<gene>
    <name evidence="1" type="primary">ubiT</name>
    <name evidence="3" type="ORF">AN401_13165</name>
</gene>
<proteinExistence type="inferred from homology"/>
<comment type="function">
    <text evidence="1">Required for O(2)-independent ubiquinone (coenzyme Q) biosynthesis. Likely functions as an accessory factor.</text>
</comment>
<dbReference type="UniPathway" id="UPA00232"/>
<dbReference type="RefSeq" id="WP_096779641.1">
    <property type="nucleotide sequence ID" value="NZ_CP012621.1"/>
</dbReference>
<evidence type="ECO:0000313" key="4">
    <source>
        <dbReference type="Proteomes" id="UP000217763"/>
    </source>
</evidence>
<dbReference type="Proteomes" id="UP000217763">
    <property type="component" value="Chromosome"/>
</dbReference>
<evidence type="ECO:0000313" key="3">
    <source>
        <dbReference type="EMBL" id="ATG74689.1"/>
    </source>
</evidence>
<evidence type="ECO:0000259" key="2">
    <source>
        <dbReference type="Pfam" id="PF02036"/>
    </source>
</evidence>
<sequence>MLPLLCRTLSERGPALLRPPLRYLPHRLQTPLMEALLNRGLAEPIKDGELDFLAHRCLQLWVPDLDYRLSLGYAGGRLTLLRDSEADVVIRCALNDLIRLSAGERDPDTLFFQRRLLITGDTELGLECKNLLDRLEPGRQPPWLQRLLRLLATVLAQAGRAPAPKAGAGLQDNT</sequence>
<dbReference type="SUPFAM" id="SSF55718">
    <property type="entry name" value="SCP-like"/>
    <property type="match status" value="1"/>
</dbReference>
<reference evidence="4" key="1">
    <citation type="submission" date="2015-09" db="EMBL/GenBank/DDBJ databases">
        <authorList>
            <person name="Shao Z."/>
            <person name="Wang L."/>
        </authorList>
    </citation>
    <scope>NUCLEOTIDE SEQUENCE [LARGE SCALE GENOMIC DNA]</scope>
    <source>
        <strain evidence="4">F13-1</strain>
    </source>
</reference>
<dbReference type="EMBL" id="CP012621">
    <property type="protein sequence ID" value="ATG74689.1"/>
    <property type="molecule type" value="Genomic_DNA"/>
</dbReference>